<dbReference type="Pfam" id="PF07157">
    <property type="entry name" value="DNA_circ_N"/>
    <property type="match status" value="1"/>
</dbReference>
<proteinExistence type="predicted"/>
<feature type="domain" description="DNA circulation N-terminal" evidence="1">
    <location>
        <begin position="41"/>
        <end position="139"/>
    </location>
</feature>
<reference evidence="2 3" key="1">
    <citation type="submission" date="2019-08" db="EMBL/GenBank/DDBJ databases">
        <authorList>
            <person name="Peeters C."/>
        </authorList>
    </citation>
    <scope>NUCLEOTIDE SEQUENCE [LARGE SCALE GENOMIC DNA]</scope>
    <source>
        <strain evidence="2 3">LMG 31013</strain>
    </source>
</reference>
<dbReference type="OrthoDB" id="378644at2"/>
<evidence type="ECO:0000259" key="1">
    <source>
        <dbReference type="Pfam" id="PF07157"/>
    </source>
</evidence>
<dbReference type="RefSeq" id="WP_150612813.1">
    <property type="nucleotide sequence ID" value="NZ_CABPRU010000004.1"/>
</dbReference>
<protein>
    <submittedName>
        <fullName evidence="2">DNA circulation family protein</fullName>
    </submittedName>
</protein>
<keyword evidence="3" id="KW-1185">Reference proteome</keyword>
<dbReference type="AlphaFoldDB" id="A0A5E4UP51"/>
<evidence type="ECO:0000313" key="3">
    <source>
        <dbReference type="Proteomes" id="UP000334380"/>
    </source>
</evidence>
<organism evidence="2 3">
    <name type="scientific">Pandoraea terrigena</name>
    <dbReference type="NCBI Taxonomy" id="2508292"/>
    <lineage>
        <taxon>Bacteria</taxon>
        <taxon>Pseudomonadati</taxon>
        <taxon>Pseudomonadota</taxon>
        <taxon>Betaproteobacteria</taxon>
        <taxon>Burkholderiales</taxon>
        <taxon>Burkholderiaceae</taxon>
        <taxon>Pandoraea</taxon>
    </lineage>
</organism>
<sequence length="486" mass="49795">MASGTTSNALSVAGSIGGVAAAVGNLTGSIQGGGTRWEDALRPARFGGVPFGVESVRMSAGRKTSIHTYPFRDDAWVEDLGKKSRQFEVIGFLVEDDILLKTVGGAPVGSVVSQRNDLLAVCEDPGATILEHPTLGTIKNVVCLSVDITERRDLGRVFEFRLSLIVSGQQLFPTATSSTESNNEQQAAATGIAALADFVKTTASSISAGAAVVQQAVSTAVGWYQIGVTAVNDVKRLMGAISTLAGNFGNLVGGGNSGISGSNRQAPSTQTASGLLAAASAARASVLTAGAAFQTAAANPSDSATLGAAAQAFVAAIAASATAPSDAVRLVSGLTQYSPTPVAQTGSIGTAMSTMQTALAAMVRRYALAQLAVTLTTYQPSSQQDADSVLASAVGLIDAESDIAGDAGDDNAYQALRRLRQAVVADLATRGADTAAISTFSFNANLPSLVLANRIYRDPTREQQLVRQVAPRHPLFMPTTFKALAK</sequence>
<dbReference type="InterPro" id="IPR009826">
    <property type="entry name" value="DNA_circ_N"/>
</dbReference>
<accession>A0A5E4UP51</accession>
<dbReference type="EMBL" id="CABPRU010000004">
    <property type="protein sequence ID" value="VVE01752.1"/>
    <property type="molecule type" value="Genomic_DNA"/>
</dbReference>
<name>A0A5E4UP51_9BURK</name>
<gene>
    <name evidence="2" type="ORF">PTE31013_02179</name>
</gene>
<dbReference type="Proteomes" id="UP000334380">
    <property type="component" value="Unassembled WGS sequence"/>
</dbReference>
<evidence type="ECO:0000313" key="2">
    <source>
        <dbReference type="EMBL" id="VVE01752.1"/>
    </source>
</evidence>